<dbReference type="SUPFAM" id="SSF56112">
    <property type="entry name" value="Protein kinase-like (PK-like)"/>
    <property type="match status" value="1"/>
</dbReference>
<dbReference type="Proteomes" id="UP001165085">
    <property type="component" value="Unassembled WGS sequence"/>
</dbReference>
<dbReference type="InterPro" id="IPR004119">
    <property type="entry name" value="EcKL"/>
</dbReference>
<dbReference type="OrthoDB" id="187405at2759"/>
<proteinExistence type="predicted"/>
<evidence type="ECO:0000313" key="3">
    <source>
        <dbReference type="Proteomes" id="UP001165085"/>
    </source>
</evidence>
<dbReference type="AlphaFoldDB" id="A0A9W7B5R1"/>
<dbReference type="PANTHER" id="PTHR11012:SF30">
    <property type="entry name" value="PROTEIN KINASE-LIKE DOMAIN-CONTAINING"/>
    <property type="match status" value="1"/>
</dbReference>
<dbReference type="PANTHER" id="PTHR11012">
    <property type="entry name" value="PROTEIN KINASE-LIKE DOMAIN-CONTAINING"/>
    <property type="match status" value="1"/>
</dbReference>
<dbReference type="SMART" id="SM00587">
    <property type="entry name" value="CHK"/>
    <property type="match status" value="1"/>
</dbReference>
<evidence type="ECO:0000259" key="1">
    <source>
        <dbReference type="SMART" id="SM00587"/>
    </source>
</evidence>
<accession>A0A9W7B5R1</accession>
<comment type="caution">
    <text evidence="2">The sequence shown here is derived from an EMBL/GenBank/DDBJ whole genome shotgun (WGS) entry which is preliminary data.</text>
</comment>
<name>A0A9W7B5R1_9STRA</name>
<evidence type="ECO:0000313" key="2">
    <source>
        <dbReference type="EMBL" id="GMH84696.1"/>
    </source>
</evidence>
<organism evidence="2 3">
    <name type="scientific">Triparma strigata</name>
    <dbReference type="NCBI Taxonomy" id="1606541"/>
    <lineage>
        <taxon>Eukaryota</taxon>
        <taxon>Sar</taxon>
        <taxon>Stramenopiles</taxon>
        <taxon>Ochrophyta</taxon>
        <taxon>Bolidophyceae</taxon>
        <taxon>Parmales</taxon>
        <taxon>Triparmaceae</taxon>
        <taxon>Triparma</taxon>
    </lineage>
</organism>
<protein>
    <recommendedName>
        <fullName evidence="1">CHK kinase-like domain-containing protein</fullName>
    </recommendedName>
</protein>
<dbReference type="Gene3D" id="3.90.1200.10">
    <property type="match status" value="1"/>
</dbReference>
<dbReference type="EMBL" id="BRXY01000296">
    <property type="protein sequence ID" value="GMH84696.1"/>
    <property type="molecule type" value="Genomic_DNA"/>
</dbReference>
<dbReference type="InterPro" id="IPR015897">
    <property type="entry name" value="CHK_kinase-like"/>
</dbReference>
<sequence length="464" mass="51815">MAKVEPEPLPTGGAPADSTSIARKLSVAASRSLPLDEFYLKGPIPFTVPKKIEDVDAQFFTNLLRAQNLLAPDNEVTDLDSKVIGADKGFTSTVMLAKLTYKSPPLPDTSPDKLVVKIMGADLRIKGLIDSYIVHHIIFPNEIRFFAENKDASCPAHYPTNYFAHSRGTDHFMVMEDLSDDAICGDGAAGGASYDQCVQVMMYLAKLHGHFWGKRHEANSPSSVQNLFAGSDLNIYPLLLKKVMPTGFKVFAKAFPHIMEKIGDDTINVMSKKWKAIARIYRSEPMTLCHGDMKLDNIFFKKSDGSVIAVDWGVSGWGNPMADLSYFFGRSVDSEDRRKWWDDLLDIYLNELVKVNPSLKSTYTKEKMLQDLSYTSLVPFFTVCGTLKGLANDVNNGTGPFAPEGQRTKDDQIKRHWMDQSLTRVAEMINDLNTKESLESTLLKVDPSLPVIPCCCFWTMWGNR</sequence>
<dbReference type="InterPro" id="IPR011009">
    <property type="entry name" value="Kinase-like_dom_sf"/>
</dbReference>
<reference evidence="3" key="1">
    <citation type="journal article" date="2023" name="Commun. Biol.">
        <title>Genome analysis of Parmales, the sister group of diatoms, reveals the evolutionary specialization of diatoms from phago-mixotrophs to photoautotrophs.</title>
        <authorList>
            <person name="Ban H."/>
            <person name="Sato S."/>
            <person name="Yoshikawa S."/>
            <person name="Yamada K."/>
            <person name="Nakamura Y."/>
            <person name="Ichinomiya M."/>
            <person name="Sato N."/>
            <person name="Blanc-Mathieu R."/>
            <person name="Endo H."/>
            <person name="Kuwata A."/>
            <person name="Ogata H."/>
        </authorList>
    </citation>
    <scope>NUCLEOTIDE SEQUENCE [LARGE SCALE GENOMIC DNA]</scope>
    <source>
        <strain evidence="3">NIES 3701</strain>
    </source>
</reference>
<keyword evidence="3" id="KW-1185">Reference proteome</keyword>
<dbReference type="Pfam" id="PF02958">
    <property type="entry name" value="EcKL"/>
    <property type="match status" value="1"/>
</dbReference>
<gene>
    <name evidence="2" type="ORF">TrST_g13212</name>
</gene>
<feature type="domain" description="CHK kinase-like" evidence="1">
    <location>
        <begin position="173"/>
        <end position="358"/>
    </location>
</feature>